<keyword evidence="7 10" id="KW-0119">Carbohydrate metabolism</keyword>
<dbReference type="GO" id="GO:0004134">
    <property type="term" value="F:4-alpha-glucanotransferase activity"/>
    <property type="evidence" value="ECO:0007669"/>
    <property type="project" value="UniProtKB-EC"/>
</dbReference>
<proteinExistence type="inferred from homology"/>
<dbReference type="SUPFAM" id="SSF51445">
    <property type="entry name" value="(Trans)glycosidases"/>
    <property type="match status" value="1"/>
</dbReference>
<evidence type="ECO:0000256" key="8">
    <source>
        <dbReference type="ARBA" id="ARBA00031423"/>
    </source>
</evidence>
<feature type="compositionally biased region" description="Low complexity" evidence="11">
    <location>
        <begin position="17"/>
        <end position="42"/>
    </location>
</feature>
<accession>A0ABS9VXH2</accession>
<name>A0ABS9VXH2_9BIFI</name>
<sequence length="780" mass="84521">MTDAMPASAVPAKAVSAAATAADEDTATPTAVHAAAVSSPTAKPAQPTESAERLARPLIRLAKAGGVATSYIDQVGTYVEIDDDVLVNVLAALSIDAGSDAAITQSLARLERERDERLLPSHTIVVTAGKETSVTLHCTESEQPTATITLEDGTECRSDLGDILPSVSSTDQFLILPDDLPIGYHTLHVDTGERQDEATLLVAPERIPLPAAVEEHPRWGWMTQLYAERSHDSWGVGDYGDLRRLAADAGAKSGADFMLINPIHATAPVPPLEPSPYLPESRRFLNVTYIRPQDIPEYATLSTDDRTAIGALHATVAAANDSGEPLDINASWDAKRRALRIIFDQPRSAEREAAFQSFVAATGPDLDAFATWCLAFEVWGAPWEANSWFKRYDRESPEVAALVREHRDLFEFNRWLQWIADEQVTAAQAAAKDSGMALGLMLDMAVGVHMLGADAWWNPERFAVGSVTVGCPPDFYNQQGQDWGQPPFSPRYLADTGYRVYREMVHAVFAHAGAVRIDHVLGLFRLWWIPQGRGAKGGAYVTYDHEAMLAVLAIEATRANGVVVGEDLGTVPDYVRKVLADHGVLGTDVAWFSRVDDSAIAGDPYASPSTYRRQALASVTTHDLPPTAGYLEFEHVKIREELGLLTSSAGEFRASAEAERRAMLELLVSGGWLRVPSAGTAGANDAYLSAADIAADVPAYEQQIVEAMHRMLTDTPSVLRQATLMDGVGQHRAVNQPGTSDQYPNWRIPLTDAAGHVMHTDEIFDNPRVHSLAAVMNGKA</sequence>
<evidence type="ECO:0000256" key="2">
    <source>
        <dbReference type="ARBA" id="ARBA00005684"/>
    </source>
</evidence>
<evidence type="ECO:0000256" key="11">
    <source>
        <dbReference type="SAM" id="MobiDB-lite"/>
    </source>
</evidence>
<gene>
    <name evidence="13" type="primary">malQ</name>
    <name evidence="13" type="ORF">JS533_009595</name>
</gene>
<evidence type="ECO:0000256" key="10">
    <source>
        <dbReference type="RuleBase" id="RU361207"/>
    </source>
</evidence>
<dbReference type="Pfam" id="PF02446">
    <property type="entry name" value="Glyco_hydro_77"/>
    <property type="match status" value="1"/>
</dbReference>
<evidence type="ECO:0000256" key="5">
    <source>
        <dbReference type="ARBA" id="ARBA00022676"/>
    </source>
</evidence>
<dbReference type="Pfam" id="PF21226">
    <property type="entry name" value="MalQ_N"/>
    <property type="match status" value="1"/>
</dbReference>
<keyword evidence="6 10" id="KW-0808">Transferase</keyword>
<dbReference type="Gene3D" id="3.20.20.80">
    <property type="entry name" value="Glycosidases"/>
    <property type="match status" value="1"/>
</dbReference>
<evidence type="ECO:0000256" key="9">
    <source>
        <dbReference type="ARBA" id="ARBA00031501"/>
    </source>
</evidence>
<dbReference type="InterPro" id="IPR003385">
    <property type="entry name" value="Glyco_hydro_77"/>
</dbReference>
<dbReference type="InterPro" id="IPR048458">
    <property type="entry name" value="MalQ_N"/>
</dbReference>
<dbReference type="EMBL" id="JAFEJT020000042">
    <property type="protein sequence ID" value="MCH9276515.1"/>
    <property type="molecule type" value="Genomic_DNA"/>
</dbReference>
<dbReference type="PANTHER" id="PTHR32438">
    <property type="entry name" value="4-ALPHA-GLUCANOTRANSFERASE DPE1, CHLOROPLASTIC/AMYLOPLASTIC"/>
    <property type="match status" value="1"/>
</dbReference>
<organism evidence="13 14">
    <name type="scientific">Bifidobacterium amazonense</name>
    <dbReference type="NCBI Taxonomy" id="2809027"/>
    <lineage>
        <taxon>Bacteria</taxon>
        <taxon>Bacillati</taxon>
        <taxon>Actinomycetota</taxon>
        <taxon>Actinomycetes</taxon>
        <taxon>Bifidobacteriales</taxon>
        <taxon>Bifidobacteriaceae</taxon>
        <taxon>Bifidobacterium</taxon>
    </lineage>
</organism>
<evidence type="ECO:0000256" key="1">
    <source>
        <dbReference type="ARBA" id="ARBA00000439"/>
    </source>
</evidence>
<comment type="caution">
    <text evidence="13">The sequence shown here is derived from an EMBL/GenBank/DDBJ whole genome shotgun (WGS) entry which is preliminary data.</text>
</comment>
<dbReference type="Proteomes" id="UP000710815">
    <property type="component" value="Unassembled WGS sequence"/>
</dbReference>
<evidence type="ECO:0000256" key="6">
    <source>
        <dbReference type="ARBA" id="ARBA00022679"/>
    </source>
</evidence>
<dbReference type="PANTHER" id="PTHR32438:SF5">
    <property type="entry name" value="4-ALPHA-GLUCANOTRANSFERASE DPE1, CHLOROPLASTIC_AMYLOPLASTIC"/>
    <property type="match status" value="1"/>
</dbReference>
<reference evidence="13 14" key="1">
    <citation type="journal article" date="2021" name="Environ. Microbiol.">
        <title>Genetic insights into the dark matter of the mammalian gut microbiota through targeted genome reconstruction.</title>
        <authorList>
            <person name="Lugli G.A."/>
            <person name="Alessandri G."/>
            <person name="Milani C."/>
            <person name="Viappiani A."/>
            <person name="Fontana F."/>
            <person name="Tarracchini C."/>
            <person name="Mancabelli L."/>
            <person name="Argentini C."/>
            <person name="Ruiz L."/>
            <person name="Margolles A."/>
            <person name="van Sinderen D."/>
            <person name="Turroni F."/>
            <person name="Ventura M."/>
        </authorList>
    </citation>
    <scope>NUCLEOTIDE SEQUENCE [LARGE SCALE GENOMIC DNA]</scope>
    <source>
        <strain evidence="13 14">MA1</strain>
    </source>
</reference>
<comment type="catalytic activity">
    <reaction evidence="1 10">
        <text>Transfers a segment of a (1-&gt;4)-alpha-D-glucan to a new position in an acceptor, which may be glucose or a (1-&gt;4)-alpha-D-glucan.</text>
        <dbReference type="EC" id="2.4.1.25"/>
    </reaction>
</comment>
<evidence type="ECO:0000259" key="12">
    <source>
        <dbReference type="Pfam" id="PF21226"/>
    </source>
</evidence>
<comment type="similarity">
    <text evidence="2 10">Belongs to the disproportionating enzyme family.</text>
</comment>
<evidence type="ECO:0000256" key="4">
    <source>
        <dbReference type="ARBA" id="ARBA00020295"/>
    </source>
</evidence>
<protein>
    <recommendedName>
        <fullName evidence="4 10">4-alpha-glucanotransferase</fullName>
        <ecNumber evidence="3 10">2.4.1.25</ecNumber>
    </recommendedName>
    <alternativeName>
        <fullName evidence="8 10">Amylomaltase</fullName>
    </alternativeName>
    <alternativeName>
        <fullName evidence="9 10">Disproportionating enzyme</fullName>
    </alternativeName>
</protein>
<feature type="region of interest" description="Disordered" evidence="11">
    <location>
        <begin position="17"/>
        <end position="51"/>
    </location>
</feature>
<dbReference type="EC" id="2.4.1.25" evidence="3 10"/>
<dbReference type="NCBIfam" id="TIGR00217">
    <property type="entry name" value="malQ"/>
    <property type="match status" value="1"/>
</dbReference>
<keyword evidence="14" id="KW-1185">Reference proteome</keyword>
<dbReference type="InterPro" id="IPR017853">
    <property type="entry name" value="GH"/>
</dbReference>
<evidence type="ECO:0000313" key="13">
    <source>
        <dbReference type="EMBL" id="MCH9276515.1"/>
    </source>
</evidence>
<dbReference type="RefSeq" id="WP_241514193.1">
    <property type="nucleotide sequence ID" value="NZ_JAFEJT020000042.1"/>
</dbReference>
<evidence type="ECO:0000313" key="14">
    <source>
        <dbReference type="Proteomes" id="UP000710815"/>
    </source>
</evidence>
<feature type="domain" description="MalQ N-terminal beta-sandwich" evidence="12">
    <location>
        <begin position="123"/>
        <end position="204"/>
    </location>
</feature>
<evidence type="ECO:0000256" key="3">
    <source>
        <dbReference type="ARBA" id="ARBA00012560"/>
    </source>
</evidence>
<evidence type="ECO:0000256" key="7">
    <source>
        <dbReference type="ARBA" id="ARBA00023277"/>
    </source>
</evidence>
<keyword evidence="5 10" id="KW-0328">Glycosyltransferase</keyword>
<reference evidence="13 14" key="2">
    <citation type="journal article" date="2021" name="Syst. Appl. Microbiol.">
        <title>Phylogenetic classification of ten novel species belonging to the genus Bifidobacterium comprising B. phasiani sp. nov., B. pongonis sp. nov., B. saguinibicoloris sp. nov., B. colobi sp. nov., B. simiiventris sp. nov., B. santillanense sp. nov., B. miconis sp. nov., B. amazonense sp. nov., B. pluvialisilvae sp. nov., and B. miconisargentati sp. nov.</title>
        <authorList>
            <person name="Lugli G.A."/>
            <person name="Calvete-Torre I."/>
            <person name="Alessandri G."/>
            <person name="Milani C."/>
            <person name="Turroni F."/>
            <person name="Laiolo P."/>
            <person name="Ossiprandi M.C."/>
            <person name="Margolles A."/>
            <person name="Ruiz L."/>
            <person name="Ventura M."/>
        </authorList>
    </citation>
    <scope>NUCLEOTIDE SEQUENCE [LARGE SCALE GENOMIC DNA]</scope>
    <source>
        <strain evidence="13 14">MA1</strain>
    </source>
</reference>